<dbReference type="RefSeq" id="WP_201654973.1">
    <property type="nucleotide sequence ID" value="NZ_JAEQNC010000003.1"/>
</dbReference>
<feature type="region of interest" description="Disordered" evidence="1">
    <location>
        <begin position="240"/>
        <end position="272"/>
    </location>
</feature>
<feature type="region of interest" description="Disordered" evidence="1">
    <location>
        <begin position="161"/>
        <end position="184"/>
    </location>
</feature>
<feature type="compositionally biased region" description="Low complexity" evidence="1">
    <location>
        <begin position="249"/>
        <end position="260"/>
    </location>
</feature>
<feature type="compositionally biased region" description="Basic and acidic residues" evidence="1">
    <location>
        <begin position="161"/>
        <end position="175"/>
    </location>
</feature>
<accession>A0A936YS89</accession>
<comment type="caution">
    <text evidence="2">The sequence shown here is derived from an EMBL/GenBank/DDBJ whole genome shotgun (WGS) entry which is preliminary data.</text>
</comment>
<dbReference type="EMBL" id="JAEQNC010000003">
    <property type="protein sequence ID" value="MBL0371697.1"/>
    <property type="molecule type" value="Genomic_DNA"/>
</dbReference>
<evidence type="ECO:0000313" key="2">
    <source>
        <dbReference type="EMBL" id="MBL0371697.1"/>
    </source>
</evidence>
<proteinExistence type="predicted"/>
<evidence type="ECO:0000313" key="3">
    <source>
        <dbReference type="Proteomes" id="UP000633219"/>
    </source>
</evidence>
<reference evidence="2" key="1">
    <citation type="submission" date="2021-01" db="EMBL/GenBank/DDBJ databases">
        <title>Rhizobium sp. strain KVB221 16S ribosomal RNA gene Genome sequencing and assembly.</title>
        <authorList>
            <person name="Kang M."/>
        </authorList>
    </citation>
    <scope>NUCLEOTIDE SEQUENCE</scope>
    <source>
        <strain evidence="2">KVB221</strain>
    </source>
</reference>
<name>A0A936YS89_9HYPH</name>
<sequence>MLALLGGSGAAALYVGGDALIGPRKAKATGAECTTIQTVVLKTPSKRLWLRKYVKMDNADGATRIRTALRVAGVLAKSNPVDLIQVNVLDAHGPQKRADMRGRTIGAEVIIALQPKYLPEMSTPLTARYYDGLPTTDGRFYGERVDLALGDIKDLMTAMKDSPDKEGCIEPERPDFANGQGTLKGGDQIVSVAGEHSAAASPEGQEAPVDVAKTADHGEKTAEQPSFLDSVLGFVGLGTAPKPEAVGEAATSGDASAAAAQEVSDIAKPAAH</sequence>
<organism evidence="2 3">
    <name type="scientific">Rhizobium setariae</name>
    <dbReference type="NCBI Taxonomy" id="2801340"/>
    <lineage>
        <taxon>Bacteria</taxon>
        <taxon>Pseudomonadati</taxon>
        <taxon>Pseudomonadota</taxon>
        <taxon>Alphaproteobacteria</taxon>
        <taxon>Hyphomicrobiales</taxon>
        <taxon>Rhizobiaceae</taxon>
        <taxon>Rhizobium/Agrobacterium group</taxon>
        <taxon>Rhizobium</taxon>
    </lineage>
</organism>
<evidence type="ECO:0000256" key="1">
    <source>
        <dbReference type="SAM" id="MobiDB-lite"/>
    </source>
</evidence>
<protein>
    <submittedName>
        <fullName evidence="2">Uncharacterized protein</fullName>
    </submittedName>
</protein>
<keyword evidence="3" id="KW-1185">Reference proteome</keyword>
<gene>
    <name evidence="2" type="ORF">JJB09_06625</name>
</gene>
<dbReference type="Proteomes" id="UP000633219">
    <property type="component" value="Unassembled WGS sequence"/>
</dbReference>
<dbReference type="AlphaFoldDB" id="A0A936YS89"/>